<evidence type="ECO:0000313" key="6">
    <source>
        <dbReference type="Proteomes" id="UP000436911"/>
    </source>
</evidence>
<dbReference type="GeneID" id="60684986"/>
<accession>A0A368N5G3</accession>
<feature type="binding site" evidence="3">
    <location>
        <position position="163"/>
    </location>
    <ligand>
        <name>Cu cation</name>
        <dbReference type="ChEBI" id="CHEBI:23378"/>
    </ligand>
</feature>
<dbReference type="InterPro" id="IPR036249">
    <property type="entry name" value="Thioredoxin-like_sf"/>
</dbReference>
<reference evidence="5 6" key="1">
    <citation type="submission" date="2018-08" db="EMBL/GenBank/DDBJ databases">
        <title>Genome sequencing of Agrobacterium vitis strain ICMP 10754.</title>
        <authorList>
            <person name="Visnovsky S.B."/>
            <person name="Pitman A.R."/>
        </authorList>
    </citation>
    <scope>NUCLEOTIDE SEQUENCE [LARGE SCALE GENOMIC DNA]</scope>
    <source>
        <strain evidence="5 6">ICMP 10754</strain>
    </source>
</reference>
<evidence type="ECO:0000256" key="2">
    <source>
        <dbReference type="ARBA" id="ARBA00023008"/>
    </source>
</evidence>
<keyword evidence="4" id="KW-1015">Disulfide bond</keyword>
<evidence type="ECO:0000256" key="4">
    <source>
        <dbReference type="PIRSR" id="PIRSR603782-2"/>
    </source>
</evidence>
<dbReference type="Pfam" id="PF02630">
    <property type="entry name" value="SCO1-SenC"/>
    <property type="match status" value="1"/>
</dbReference>
<dbReference type="Gene3D" id="3.40.30.10">
    <property type="entry name" value="Glutaredoxin"/>
    <property type="match status" value="1"/>
</dbReference>
<dbReference type="SUPFAM" id="SSF52833">
    <property type="entry name" value="Thioredoxin-like"/>
    <property type="match status" value="1"/>
</dbReference>
<dbReference type="FunFam" id="3.40.30.10:FF:000013">
    <property type="entry name" value="Blast:Protein SCO1 homolog, mitochondrial"/>
    <property type="match status" value="1"/>
</dbReference>
<name>A0A368N5G3_AGRVI</name>
<evidence type="ECO:0000313" key="5">
    <source>
        <dbReference type="EMBL" id="KAA3526037.1"/>
    </source>
</evidence>
<comment type="similarity">
    <text evidence="1">Belongs to the SCO1/2 family.</text>
</comment>
<feature type="disulfide bond" description="Redox-active" evidence="4">
    <location>
        <begin position="71"/>
        <end position="75"/>
    </location>
</feature>
<gene>
    <name evidence="5" type="ORF">DXT89_16010</name>
</gene>
<keyword evidence="3" id="KW-0479">Metal-binding</keyword>
<dbReference type="OrthoDB" id="9790194at2"/>
<feature type="binding site" evidence="3">
    <location>
        <position position="71"/>
    </location>
    <ligand>
        <name>Cu cation</name>
        <dbReference type="ChEBI" id="CHEBI:23378"/>
    </ligand>
</feature>
<feature type="binding site" evidence="3">
    <location>
        <position position="75"/>
    </location>
    <ligand>
        <name>Cu cation</name>
        <dbReference type="ChEBI" id="CHEBI:23378"/>
    </ligand>
</feature>
<dbReference type="CDD" id="cd02968">
    <property type="entry name" value="SCO"/>
    <property type="match status" value="1"/>
</dbReference>
<keyword evidence="2 3" id="KW-0186">Copper</keyword>
<evidence type="ECO:0000256" key="1">
    <source>
        <dbReference type="ARBA" id="ARBA00010996"/>
    </source>
</evidence>
<dbReference type="PANTHER" id="PTHR12151">
    <property type="entry name" value="ELECTRON TRANSPORT PROTIN SCO1/SENC FAMILY MEMBER"/>
    <property type="match status" value="1"/>
</dbReference>
<sequence length="199" mass="21775">MKKLRIGLWILVAASAALLGYLTLEIGQSSRTVGEAAYGVPFQLVDQRGQAVSEQVLRGKPSAVFFGFTHCPEVCPTTLFELDGWLKQVDPQGGHLNAYFVSVDPERDTTEILNTYVSNVSDRITGITGAPDKVMEMVKGFRVYAKKVPVDEANPNGDYTMDHTASVFLLDAEGRFKGTIAYGENPETAVQKLQKLMKG</sequence>
<dbReference type="RefSeq" id="WP_060717910.1">
    <property type="nucleotide sequence ID" value="NZ_CP055265.1"/>
</dbReference>
<protein>
    <submittedName>
        <fullName evidence="5">SCO family protein</fullName>
    </submittedName>
</protein>
<dbReference type="EMBL" id="QUSG01000008">
    <property type="protein sequence ID" value="KAA3526037.1"/>
    <property type="molecule type" value="Genomic_DNA"/>
</dbReference>
<dbReference type="Proteomes" id="UP000436911">
    <property type="component" value="Unassembled WGS sequence"/>
</dbReference>
<dbReference type="GO" id="GO:0046872">
    <property type="term" value="F:metal ion binding"/>
    <property type="evidence" value="ECO:0007669"/>
    <property type="project" value="UniProtKB-KW"/>
</dbReference>
<organism evidence="5 6">
    <name type="scientific">Agrobacterium vitis</name>
    <name type="common">Rhizobium vitis</name>
    <dbReference type="NCBI Taxonomy" id="373"/>
    <lineage>
        <taxon>Bacteria</taxon>
        <taxon>Pseudomonadati</taxon>
        <taxon>Pseudomonadota</taxon>
        <taxon>Alphaproteobacteria</taxon>
        <taxon>Hyphomicrobiales</taxon>
        <taxon>Rhizobiaceae</taxon>
        <taxon>Rhizobium/Agrobacterium group</taxon>
        <taxon>Agrobacterium</taxon>
    </lineage>
</organism>
<dbReference type="AlphaFoldDB" id="A0A368N5G3"/>
<proteinExistence type="inferred from homology"/>
<dbReference type="PANTHER" id="PTHR12151:SF25">
    <property type="entry name" value="LINALOOL DEHYDRATASE_ISOMERASE DOMAIN-CONTAINING PROTEIN"/>
    <property type="match status" value="1"/>
</dbReference>
<evidence type="ECO:0000256" key="3">
    <source>
        <dbReference type="PIRSR" id="PIRSR603782-1"/>
    </source>
</evidence>
<comment type="caution">
    <text evidence="5">The sequence shown here is derived from an EMBL/GenBank/DDBJ whole genome shotgun (WGS) entry which is preliminary data.</text>
</comment>
<dbReference type="InterPro" id="IPR003782">
    <property type="entry name" value="SCO1/SenC"/>
</dbReference>